<dbReference type="InParanoid" id="A0A2R5GJW1"/>
<dbReference type="Proteomes" id="UP000241890">
    <property type="component" value="Unassembled WGS sequence"/>
</dbReference>
<dbReference type="SUPFAM" id="SSF56300">
    <property type="entry name" value="Metallo-dependent phosphatases"/>
    <property type="match status" value="1"/>
</dbReference>
<keyword evidence="2 3" id="KW-0732">Signal</keyword>
<comment type="caution">
    <text evidence="6">The sequence shown here is derived from an EMBL/GenBank/DDBJ whole genome shotgun (WGS) entry which is preliminary data.</text>
</comment>
<evidence type="ECO:0000256" key="1">
    <source>
        <dbReference type="ARBA" id="ARBA00006654"/>
    </source>
</evidence>
<dbReference type="AlphaFoldDB" id="A0A2R5GJW1"/>
<keyword evidence="7" id="KW-1185">Reference proteome</keyword>
<gene>
    <name evidence="6" type="ORF">FCC1311_071362</name>
</gene>
<dbReference type="PRINTS" id="PR01607">
    <property type="entry name" value="APYRASEFAMLY"/>
</dbReference>
<proteinExistence type="inferred from homology"/>
<dbReference type="Gene3D" id="3.60.21.10">
    <property type="match status" value="1"/>
</dbReference>
<evidence type="ECO:0000313" key="6">
    <source>
        <dbReference type="EMBL" id="GBG30915.1"/>
    </source>
</evidence>
<dbReference type="Gene3D" id="3.90.780.10">
    <property type="entry name" value="5'-Nucleotidase, C-terminal domain"/>
    <property type="match status" value="1"/>
</dbReference>
<evidence type="ECO:0000259" key="4">
    <source>
        <dbReference type="Pfam" id="PF00149"/>
    </source>
</evidence>
<feature type="chain" id="PRO_5015218665" evidence="3">
    <location>
        <begin position="19"/>
        <end position="625"/>
    </location>
</feature>
<dbReference type="InterPro" id="IPR006179">
    <property type="entry name" value="5_nucleotidase/apyrase"/>
</dbReference>
<dbReference type="Pfam" id="PF02872">
    <property type="entry name" value="5_nucleotid_C"/>
    <property type="match status" value="1"/>
</dbReference>
<feature type="domain" description="Calcineurin-like phosphoesterase" evidence="4">
    <location>
        <begin position="22"/>
        <end position="253"/>
    </location>
</feature>
<keyword evidence="3" id="KW-0378">Hydrolase</keyword>
<keyword evidence="3" id="KW-0547">Nucleotide-binding</keyword>
<dbReference type="EMBL" id="BEYU01000085">
    <property type="protein sequence ID" value="GBG30915.1"/>
    <property type="molecule type" value="Genomic_DNA"/>
</dbReference>
<evidence type="ECO:0000259" key="5">
    <source>
        <dbReference type="Pfam" id="PF02872"/>
    </source>
</evidence>
<dbReference type="PANTHER" id="PTHR11575:SF24">
    <property type="entry name" value="5'-NUCLEOTIDASE"/>
    <property type="match status" value="1"/>
</dbReference>
<evidence type="ECO:0000256" key="2">
    <source>
        <dbReference type="ARBA" id="ARBA00022729"/>
    </source>
</evidence>
<dbReference type="GO" id="GO:0000166">
    <property type="term" value="F:nucleotide binding"/>
    <property type="evidence" value="ECO:0007669"/>
    <property type="project" value="UniProtKB-KW"/>
</dbReference>
<dbReference type="InterPro" id="IPR036907">
    <property type="entry name" value="5'-Nucleotdase_C_sf"/>
</dbReference>
<dbReference type="PANTHER" id="PTHR11575">
    <property type="entry name" value="5'-NUCLEOTIDASE-RELATED"/>
    <property type="match status" value="1"/>
</dbReference>
<organism evidence="6 7">
    <name type="scientific">Hondaea fermentalgiana</name>
    <dbReference type="NCBI Taxonomy" id="2315210"/>
    <lineage>
        <taxon>Eukaryota</taxon>
        <taxon>Sar</taxon>
        <taxon>Stramenopiles</taxon>
        <taxon>Bigyra</taxon>
        <taxon>Labyrinthulomycetes</taxon>
        <taxon>Thraustochytrida</taxon>
        <taxon>Thraustochytriidae</taxon>
        <taxon>Hondaea</taxon>
    </lineage>
</organism>
<evidence type="ECO:0000256" key="3">
    <source>
        <dbReference type="RuleBase" id="RU362119"/>
    </source>
</evidence>
<comment type="similarity">
    <text evidence="1 3">Belongs to the 5'-nucleotidase family.</text>
</comment>
<dbReference type="SUPFAM" id="SSF55816">
    <property type="entry name" value="5'-nucleotidase (syn. UDP-sugar hydrolase), C-terminal domain"/>
    <property type="match status" value="1"/>
</dbReference>
<dbReference type="Pfam" id="PF00149">
    <property type="entry name" value="Metallophos"/>
    <property type="match status" value="1"/>
</dbReference>
<dbReference type="GO" id="GO:0016787">
    <property type="term" value="F:hydrolase activity"/>
    <property type="evidence" value="ECO:0007669"/>
    <property type="project" value="UniProtKB-KW"/>
</dbReference>
<protein>
    <submittedName>
        <fullName evidence="6">5'-nucleotidase</fullName>
    </submittedName>
</protein>
<dbReference type="InterPro" id="IPR004843">
    <property type="entry name" value="Calcineurin-like_PHP"/>
</dbReference>
<name>A0A2R5GJW1_9STRA</name>
<reference evidence="6 7" key="1">
    <citation type="submission" date="2017-12" db="EMBL/GenBank/DDBJ databases">
        <title>Sequencing, de novo assembly and annotation of complete genome of a new Thraustochytrid species, strain FCC1311.</title>
        <authorList>
            <person name="Sedici K."/>
            <person name="Godart F."/>
            <person name="Aiese Cigliano R."/>
            <person name="Sanseverino W."/>
            <person name="Barakat M."/>
            <person name="Ortet P."/>
            <person name="Marechal E."/>
            <person name="Cagnac O."/>
            <person name="Amato A."/>
        </authorList>
    </citation>
    <scope>NUCLEOTIDE SEQUENCE [LARGE SCALE GENOMIC DNA]</scope>
</reference>
<dbReference type="GO" id="GO:0009166">
    <property type="term" value="P:nucleotide catabolic process"/>
    <property type="evidence" value="ECO:0007669"/>
    <property type="project" value="InterPro"/>
</dbReference>
<dbReference type="InterPro" id="IPR008334">
    <property type="entry name" value="5'-Nucleotdase_C"/>
</dbReference>
<sequence length="625" mass="66174">MMLLRTAVAIATLAVATAQNSFRVVHVNDFHAHVEGLGCTGDDGCDGGWPRLFAKAKELVADTSSDVLYLDDGDQFMGTIWSTYYKGEEASIFLNKLCGDDGDAAGFAACVGTLGNHEFDYGYQTVSEYVERVNMPIVVANLEDSCAENEVGTHAAQALGNGIEKYVIVNINGEDIAVTGYLTPATAGISSVPDCVSLTDEVAALNSVISEIQTEHPDVDTIISVGHSGYARDQVIAASVSDLDVLVGGHSHTFLWNEAEPPTFAYSYASVPEIGGDYPTMVGDKPVYQAYYGGAFLGAFDVTFDDNGVLTDNTPLISLLASTGSGADEEYQIAADTGIQTLVDSMNAPLEVYKQTVVGESSIALNGERSSVRYGETNLGNMICDAILSNVDTEEFQEAYGAVELCVINGGGVRASIPAGNITVEHVLTVLPFGNTISVIRITGRALYIALEGAIARVGEGEGEFPQIGAGMNLVYNSSVATTCGSDDAKPACSIANDSEINRIISIELNGELIENSEENTYLLVTNSYIASGKDGYVAFGESEMVFEYGDVMADAFQEYIEAKTPITNADAPLECRIDDVEEDDDCVYTYDSTPSPTSTPTPSPAAAVRASFLIAVPLLAALLR</sequence>
<accession>A0A2R5GJW1</accession>
<dbReference type="InterPro" id="IPR029052">
    <property type="entry name" value="Metallo-depent_PP-like"/>
</dbReference>
<feature type="signal peptide" evidence="3">
    <location>
        <begin position="1"/>
        <end position="18"/>
    </location>
</feature>
<evidence type="ECO:0000313" key="7">
    <source>
        <dbReference type="Proteomes" id="UP000241890"/>
    </source>
</evidence>
<dbReference type="OrthoDB" id="10252235at2759"/>
<feature type="domain" description="5'-Nucleotidase C-terminal" evidence="5">
    <location>
        <begin position="358"/>
        <end position="541"/>
    </location>
</feature>